<accession>A0ACB7TTC0</accession>
<comment type="caution">
    <text evidence="1">The sequence shown here is derived from an EMBL/GenBank/DDBJ whole genome shotgun (WGS) entry which is preliminary data.</text>
</comment>
<keyword evidence="2" id="KW-1185">Reference proteome</keyword>
<sequence length="327" mass="36749">MHIPTLSIAPSCSSGGPSDVILYPPSSDARSGPVEQVDYVGQTRRFQNNPYSNTYNPGWRNHLIFSWSSQSGQEQRVPQQQHALPPPLAQSPPSSSSSEQTPDITSMMAKFIKSIESRFSSNEEMIRNTNATVRNLEHQMAQLSKLVEERLPGSLPSNTVVNPREYLKGVQLRSGKQVENPVEKPPTEEHINPTVVVDVEALIEESYKEKEPVVEYQPKLPYPVRMQKEKQEEQLKKFLDVFKTLHINVPFVEALAQMPKYAKFLKELLTKKRKLEEVSSMTLSEECSALICNKLPKKEKDPGGFIVPCTIGGLVDKKSPRGFGGKY</sequence>
<gene>
    <name evidence="1" type="ORF">IHE45_20G029300</name>
</gene>
<evidence type="ECO:0000313" key="1">
    <source>
        <dbReference type="EMBL" id="KAH7651017.1"/>
    </source>
</evidence>
<dbReference type="Proteomes" id="UP000827976">
    <property type="component" value="Chromosome 20"/>
</dbReference>
<protein>
    <submittedName>
        <fullName evidence="1">Uncharacterized protein</fullName>
    </submittedName>
</protein>
<organism evidence="1 2">
    <name type="scientific">Dioscorea alata</name>
    <name type="common">Purple yam</name>
    <dbReference type="NCBI Taxonomy" id="55571"/>
    <lineage>
        <taxon>Eukaryota</taxon>
        <taxon>Viridiplantae</taxon>
        <taxon>Streptophyta</taxon>
        <taxon>Embryophyta</taxon>
        <taxon>Tracheophyta</taxon>
        <taxon>Spermatophyta</taxon>
        <taxon>Magnoliopsida</taxon>
        <taxon>Liliopsida</taxon>
        <taxon>Dioscoreales</taxon>
        <taxon>Dioscoreaceae</taxon>
        <taxon>Dioscorea</taxon>
    </lineage>
</organism>
<evidence type="ECO:0000313" key="2">
    <source>
        <dbReference type="Proteomes" id="UP000827976"/>
    </source>
</evidence>
<dbReference type="EMBL" id="CM037030">
    <property type="protein sequence ID" value="KAH7651017.1"/>
    <property type="molecule type" value="Genomic_DNA"/>
</dbReference>
<reference evidence="2" key="1">
    <citation type="journal article" date="2022" name="Nat. Commun.">
        <title>Chromosome evolution and the genetic basis of agronomically important traits in greater yam.</title>
        <authorList>
            <person name="Bredeson J.V."/>
            <person name="Lyons J.B."/>
            <person name="Oniyinde I.O."/>
            <person name="Okereke N.R."/>
            <person name="Kolade O."/>
            <person name="Nnabue I."/>
            <person name="Nwadili C.O."/>
            <person name="Hribova E."/>
            <person name="Parker M."/>
            <person name="Nwogha J."/>
            <person name="Shu S."/>
            <person name="Carlson J."/>
            <person name="Kariba R."/>
            <person name="Muthemba S."/>
            <person name="Knop K."/>
            <person name="Barton G.J."/>
            <person name="Sherwood A.V."/>
            <person name="Lopez-Montes A."/>
            <person name="Asiedu R."/>
            <person name="Jamnadass R."/>
            <person name="Muchugi A."/>
            <person name="Goodstein D."/>
            <person name="Egesi C.N."/>
            <person name="Featherston J."/>
            <person name="Asfaw A."/>
            <person name="Simpson G.G."/>
            <person name="Dolezel J."/>
            <person name="Hendre P.S."/>
            <person name="Van Deynze A."/>
            <person name="Kumar P.L."/>
            <person name="Obidiegwu J.E."/>
            <person name="Bhattacharjee R."/>
            <person name="Rokhsar D.S."/>
        </authorList>
    </citation>
    <scope>NUCLEOTIDE SEQUENCE [LARGE SCALE GENOMIC DNA]</scope>
    <source>
        <strain evidence="2">cv. TDa95/00328</strain>
    </source>
</reference>
<proteinExistence type="predicted"/>
<name>A0ACB7TTC0_DIOAL</name>